<dbReference type="PROSITE" id="PS50211">
    <property type="entry name" value="DENN"/>
    <property type="match status" value="1"/>
</dbReference>
<dbReference type="InterPro" id="IPR051696">
    <property type="entry name" value="DENN_Domain_GEFs"/>
</dbReference>
<feature type="compositionally biased region" description="Acidic residues" evidence="1">
    <location>
        <begin position="495"/>
        <end position="505"/>
    </location>
</feature>
<reference evidence="4 5" key="1">
    <citation type="journal article" date="2020" name="G3 (Bethesda)">
        <title>Improved Reference Genome for Cyclotella cryptica CCMP332, a Model for Cell Wall Morphogenesis, Salinity Adaptation, and Lipid Production in Diatoms (Bacillariophyta).</title>
        <authorList>
            <person name="Roberts W.R."/>
            <person name="Downey K.M."/>
            <person name="Ruck E.C."/>
            <person name="Traller J.C."/>
            <person name="Alverson A.J."/>
        </authorList>
    </citation>
    <scope>NUCLEOTIDE SEQUENCE [LARGE SCALE GENOMIC DNA]</scope>
    <source>
        <strain evidence="4 5">CCMP332</strain>
    </source>
</reference>
<protein>
    <recommendedName>
        <fullName evidence="6">PDZ domain-containing protein</fullName>
    </recommendedName>
</protein>
<dbReference type="PANTHER" id="PTHR12296">
    <property type="entry name" value="DENN DOMAIN-CONTAINING PROTEIN 4"/>
    <property type="match status" value="1"/>
</dbReference>
<organism evidence="4 5">
    <name type="scientific">Cyclotella cryptica</name>
    <dbReference type="NCBI Taxonomy" id="29204"/>
    <lineage>
        <taxon>Eukaryota</taxon>
        <taxon>Sar</taxon>
        <taxon>Stramenopiles</taxon>
        <taxon>Ochrophyta</taxon>
        <taxon>Bacillariophyta</taxon>
        <taxon>Coscinodiscophyceae</taxon>
        <taxon>Thalassiosirophycidae</taxon>
        <taxon>Stephanodiscales</taxon>
        <taxon>Stephanodiscaceae</taxon>
        <taxon>Cyclotella</taxon>
    </lineage>
</organism>
<sequence>MATDETHTATADSSTLNHTLMTCTTTDTPDNGSNIKNHPTNDDDHSRPPTPPTSTSSSANEDFSNIPPATTTTTAAKPSFFSRMSSLGSTAAPLLEQVYDRAHKRAVALKEHATAAHQDAVHMVRITSVEVARDLDTAVDLHREDDARSSSSEEESASESQSDESFSSLRETTDKSNADGASVRDDDEADETPTERSDHQRGEDTAVRSPLRFLSAYTEFRTTGRYQRKRDDAPQSHAVQDGPWYESSPVVGGADRVAGLGRLKLHSIVTMVGKGRTSDVGDEEDSASAPDGMDAPPTEHVASTPSSPMTRPMKRTHSHYEEAVKHLLAPNQRALFFGKGTMGVILKPTYLASWRGKDGGGLVSSSPASKRGGVFIDALVPGGHAERSGVVFVGDRVVKIGNVDVSQMTLEEVVKAIAEAERPNIMVLMAEWEVITVKRLGEEEERRYFVSPLDLAFGFVNKIAVEGIDLGKRAGAEQMRKEERMHAGIGRNSLLDDDDDDDNDCAEGHDHENEEEVLFSSENMGGDLDSQASSNKSLSNVANKENDDDETPNESNPQNGCNETDGNSTLPISTTSPSSAEFDALVMYASQRTNGRNEASLKKSNSHKRHRSLATVLARAAFLNPNFRNTLHEAFKECCTDARRASFLEHYFLHFMTKKEVEINSRNEQEKQNGHKNIEYHANDSDPTSSTNQRKLLEIYMDLLKFRDVVKACSDFDRENLLEYARTVSSKFIIDDGDSNMAQSGNTLPEYVVYVAFGGTECVQSLKRALADEDEFFEEAEGDGFYKIREALGSFLSTQEPFLTFLVSDDCARMRAYLRGTAPFVCVEPSMFLNAKGATDSKSRHLLLFAVLHLVCMKENLEEVESSDDYGEFIKMDAMIVNQKGVKRVIGAASILSCPIFIMRTLNQSLQQAMEGLVEDEMTGSRNNTPLYKALADDVKFLWENFVSPISGALALLNLSDDTKSALDAVRGLIPLSLDGPRTQGAGAPIISFAKLLTSVDFSSALQVLSDALIRDYCTNIFPNFRRHIFHEWALAEIDVLSADSPDFSRKINEYLVDRVFNGISRGCSRKVLRQIELPRGLSLHLPASKQSVPVRDDFCGSIDTLHNADIAVVFATQCEQDEGDASPKSATSDSSAESTIINSSLRRLSCVSLQPEMHEMPPPSNCLTPADIPDTFEEYMFSPPFCERPFQGMLRQAENNRMSIDGWEVSLSNIMIPVGKGSSDMLYCVSLTLSNVGVSSHAASSAERCLDDQVITDLRVEELYHDPDYCKSEISLMPPQCDNRQFRSTLFEVKSADRSIRKIKVPCDLKKFSQQLKQQISLITEGPKKLVGISLVSNRNVIPAMRHTLSLLYDDLCSLKSNSGLRSHGAYQYVCRPLLDLLNVLSCPTIEESSLKCILAPYISYATSRWIHRPVSDQSKQLTESCGMQLIQSLPPVPLALLFVTILLEQKVVLSSSRRSMLLSASVAITELLRPLKWTHLLVPHTPISMVNDLLHYPAPFILGLSTDEKKSANILRSLPPDVTLVDLDVGRVMLASVFVYDDATKSNGTMKESSRVALRSQSLVLAEFLGGIFGSAIYQESWCCESPQYVNPREWNEVSTSEVLKFAKIRNICCDFLTELTSGLSSCCTWIEEGNHSTSSPGDSAIVFDEDLFINIKNSRANVLEKSVIQASPTQFLSSLHHFDLILEAFLRTQSLSTLISSGDKKGLCLLDGQENTCMQMTRGILD</sequence>
<keyword evidence="5" id="KW-1185">Reference proteome</keyword>
<dbReference type="InterPro" id="IPR001194">
    <property type="entry name" value="cDENN_dom"/>
</dbReference>
<dbReference type="SMART" id="SM00228">
    <property type="entry name" value="PDZ"/>
    <property type="match status" value="1"/>
</dbReference>
<feature type="compositionally biased region" description="Polar residues" evidence="1">
    <location>
        <begin position="553"/>
        <end position="567"/>
    </location>
</feature>
<dbReference type="InterPro" id="IPR036034">
    <property type="entry name" value="PDZ_sf"/>
</dbReference>
<comment type="caution">
    <text evidence="4">The sequence shown here is derived from an EMBL/GenBank/DDBJ whole genome shotgun (WGS) entry which is preliminary data.</text>
</comment>
<evidence type="ECO:0000259" key="2">
    <source>
        <dbReference type="PROSITE" id="PS50106"/>
    </source>
</evidence>
<feature type="domain" description="UDENN" evidence="3">
    <location>
        <begin position="1257"/>
        <end position="1729"/>
    </location>
</feature>
<dbReference type="PROSITE" id="PS50106">
    <property type="entry name" value="PDZ"/>
    <property type="match status" value="1"/>
</dbReference>
<evidence type="ECO:0000313" key="4">
    <source>
        <dbReference type="EMBL" id="KAL3784525.1"/>
    </source>
</evidence>
<gene>
    <name evidence="4" type="ORF">HJC23_012160</name>
</gene>
<name>A0ABD3P8L7_9STRA</name>
<dbReference type="Pfam" id="PF02141">
    <property type="entry name" value="DENN"/>
    <property type="match status" value="1"/>
</dbReference>
<dbReference type="CDD" id="cd00136">
    <property type="entry name" value="PDZ_canonical"/>
    <property type="match status" value="1"/>
</dbReference>
<feature type="region of interest" description="Disordered" evidence="1">
    <location>
        <begin position="275"/>
        <end position="318"/>
    </location>
</feature>
<dbReference type="InterPro" id="IPR037516">
    <property type="entry name" value="Tripartite_DENN"/>
</dbReference>
<dbReference type="EMBL" id="JABMIG020000234">
    <property type="protein sequence ID" value="KAL3784525.1"/>
    <property type="molecule type" value="Genomic_DNA"/>
</dbReference>
<feature type="domain" description="PDZ" evidence="2">
    <location>
        <begin position="359"/>
        <end position="420"/>
    </location>
</feature>
<evidence type="ECO:0000313" key="5">
    <source>
        <dbReference type="Proteomes" id="UP001516023"/>
    </source>
</evidence>
<dbReference type="InterPro" id="IPR001478">
    <property type="entry name" value="PDZ"/>
</dbReference>
<dbReference type="SMART" id="SM00799">
    <property type="entry name" value="DENN"/>
    <property type="match status" value="1"/>
</dbReference>
<dbReference type="Gene3D" id="2.30.42.10">
    <property type="match status" value="1"/>
</dbReference>
<feature type="region of interest" description="Disordered" evidence="1">
    <location>
        <begin position="479"/>
        <end position="578"/>
    </location>
</feature>
<feature type="compositionally biased region" description="Basic and acidic residues" evidence="1">
    <location>
        <begin position="193"/>
        <end position="206"/>
    </location>
</feature>
<proteinExistence type="predicted"/>
<feature type="region of interest" description="Disordered" evidence="1">
    <location>
        <begin position="1"/>
        <end position="77"/>
    </location>
</feature>
<evidence type="ECO:0000256" key="1">
    <source>
        <dbReference type="SAM" id="MobiDB-lite"/>
    </source>
</evidence>
<evidence type="ECO:0000259" key="3">
    <source>
        <dbReference type="PROSITE" id="PS50211"/>
    </source>
</evidence>
<feature type="compositionally biased region" description="Low complexity" evidence="1">
    <location>
        <begin position="15"/>
        <end position="28"/>
    </location>
</feature>
<feature type="compositionally biased region" description="Low complexity" evidence="1">
    <location>
        <begin position="158"/>
        <end position="170"/>
    </location>
</feature>
<dbReference type="SUPFAM" id="SSF50156">
    <property type="entry name" value="PDZ domain-like"/>
    <property type="match status" value="1"/>
</dbReference>
<dbReference type="Proteomes" id="UP001516023">
    <property type="component" value="Unassembled WGS sequence"/>
</dbReference>
<dbReference type="Gene3D" id="3.40.50.11500">
    <property type="match status" value="1"/>
</dbReference>
<feature type="region of interest" description="Disordered" evidence="1">
    <location>
        <begin position="142"/>
        <end position="210"/>
    </location>
</feature>
<accession>A0ABD3P8L7</accession>
<dbReference type="PANTHER" id="PTHR12296:SF21">
    <property type="entry name" value="DENN DOMAIN-CONTAINING PROTEIN 3"/>
    <property type="match status" value="1"/>
</dbReference>
<feature type="compositionally biased region" description="Low complexity" evidence="1">
    <location>
        <begin position="568"/>
        <end position="578"/>
    </location>
</feature>
<feature type="region of interest" description="Disordered" evidence="1">
    <location>
        <begin position="224"/>
        <end position="245"/>
    </location>
</feature>
<evidence type="ECO:0008006" key="6">
    <source>
        <dbReference type="Google" id="ProtNLM"/>
    </source>
</evidence>
<dbReference type="Pfam" id="PF00595">
    <property type="entry name" value="PDZ"/>
    <property type="match status" value="1"/>
</dbReference>
<feature type="compositionally biased region" description="Polar residues" evidence="1">
    <location>
        <begin position="530"/>
        <end position="543"/>
    </location>
</feature>
<feature type="compositionally biased region" description="Polar residues" evidence="1">
    <location>
        <begin position="29"/>
        <end position="38"/>
    </location>
</feature>
<dbReference type="InterPro" id="IPR043153">
    <property type="entry name" value="DENN_C"/>
</dbReference>